<keyword evidence="3" id="KW-1185">Reference proteome</keyword>
<evidence type="ECO:0000313" key="2">
    <source>
        <dbReference type="EMBL" id="PQQ01119.1"/>
    </source>
</evidence>
<protein>
    <submittedName>
        <fullName evidence="2">Uncharacterized protein</fullName>
    </submittedName>
</protein>
<organism evidence="2 3">
    <name type="scientific">Prunus yedoensis var. nudiflora</name>
    <dbReference type="NCBI Taxonomy" id="2094558"/>
    <lineage>
        <taxon>Eukaryota</taxon>
        <taxon>Viridiplantae</taxon>
        <taxon>Streptophyta</taxon>
        <taxon>Embryophyta</taxon>
        <taxon>Tracheophyta</taxon>
        <taxon>Spermatophyta</taxon>
        <taxon>Magnoliopsida</taxon>
        <taxon>eudicotyledons</taxon>
        <taxon>Gunneridae</taxon>
        <taxon>Pentapetalae</taxon>
        <taxon>rosids</taxon>
        <taxon>fabids</taxon>
        <taxon>Rosales</taxon>
        <taxon>Rosaceae</taxon>
        <taxon>Amygdaloideae</taxon>
        <taxon>Amygdaleae</taxon>
        <taxon>Prunus</taxon>
    </lineage>
</organism>
<feature type="compositionally biased region" description="Polar residues" evidence="1">
    <location>
        <begin position="55"/>
        <end position="65"/>
    </location>
</feature>
<dbReference type="STRING" id="2094558.A0A314Y8F6"/>
<sequence length="114" mass="11963">MGMKSAGGGGGGGEIIQVQGGHIVRSTGRKDRHSRYTQPKAPETAASGCLPTPPSNSTMFKTASAMTAPAKRLTGSSRKQNPPLTGLLSFLLGTLSLVLQQTMQTPINPIQMKW</sequence>
<reference evidence="2 3" key="1">
    <citation type="submission" date="2018-02" db="EMBL/GenBank/DDBJ databases">
        <title>Draft genome of wild Prunus yedoensis var. nudiflora.</title>
        <authorList>
            <person name="Baek S."/>
            <person name="Kim J.-H."/>
            <person name="Choi K."/>
            <person name="Kim G.-B."/>
            <person name="Cho A."/>
            <person name="Jang H."/>
            <person name="Shin C.-H."/>
            <person name="Yu H.-J."/>
            <person name="Mun J.-H."/>
        </authorList>
    </citation>
    <scope>NUCLEOTIDE SEQUENCE [LARGE SCALE GENOMIC DNA]</scope>
    <source>
        <strain evidence="3">cv. Jeju island</strain>
        <tissue evidence="2">Leaf</tissue>
    </source>
</reference>
<gene>
    <name evidence="2" type="ORF">Pyn_06598</name>
</gene>
<dbReference type="EMBL" id="PJQY01001598">
    <property type="protein sequence ID" value="PQQ01119.1"/>
    <property type="molecule type" value="Genomic_DNA"/>
</dbReference>
<dbReference type="OrthoDB" id="10605255at2759"/>
<evidence type="ECO:0000313" key="3">
    <source>
        <dbReference type="Proteomes" id="UP000250321"/>
    </source>
</evidence>
<proteinExistence type="predicted"/>
<feature type="compositionally biased region" description="Gly residues" evidence="1">
    <location>
        <begin position="1"/>
        <end position="14"/>
    </location>
</feature>
<feature type="region of interest" description="Disordered" evidence="1">
    <location>
        <begin position="1"/>
        <end position="82"/>
    </location>
</feature>
<dbReference type="Proteomes" id="UP000250321">
    <property type="component" value="Unassembled WGS sequence"/>
</dbReference>
<comment type="caution">
    <text evidence="2">The sequence shown here is derived from an EMBL/GenBank/DDBJ whole genome shotgun (WGS) entry which is preliminary data.</text>
</comment>
<name>A0A314Y8F6_PRUYE</name>
<evidence type="ECO:0000256" key="1">
    <source>
        <dbReference type="SAM" id="MobiDB-lite"/>
    </source>
</evidence>
<dbReference type="AlphaFoldDB" id="A0A314Y8F6"/>
<accession>A0A314Y8F6</accession>